<name>A0A0A1UST3_9HYPO</name>
<feature type="transmembrane region" description="Helical" evidence="5">
    <location>
        <begin position="247"/>
        <end position="275"/>
    </location>
</feature>
<protein>
    <submittedName>
        <fullName evidence="6">Uncharacterized protein</fullName>
    </submittedName>
</protein>
<proteinExistence type="predicted"/>
<evidence type="ECO:0000313" key="6">
    <source>
        <dbReference type="EMBL" id="EXU98990.1"/>
    </source>
</evidence>
<accession>A0A0A1UST3</accession>
<evidence type="ECO:0000256" key="4">
    <source>
        <dbReference type="ARBA" id="ARBA00023136"/>
    </source>
</evidence>
<dbReference type="InterPro" id="IPR007568">
    <property type="entry name" value="RTA1"/>
</dbReference>
<sequence length="325" mass="36117">MTLEGVTNSALTIPGQATPMVAVAMCVQTAVPDAKGHIAPGECGAIWGYYPIFWAALAVACLFGFLVAVHVLQAAVFKKTWCWVIIMATTWEMTAMMFRTLSSRSQQSRGLRLGFLILVLLAPICKGQCIRVYGHRENGMRLPPVSFDPRHALLQYRRRLRLRHGLVAVQLVGGSMATSMAAPHELVIVAFVAPCMIFQVMLLKLEGRPLLLVLYFSLAMITVRNTYRLAEFSGRIRNNSARTTQEAYFYTLEAGPIILGSFGLVLNIGCLYISLLAEWQSRHRQPVADSAPYRGLCLIATQLVPQSCNIVRDGWSVYVNFHFFS</sequence>
<evidence type="ECO:0000256" key="1">
    <source>
        <dbReference type="ARBA" id="ARBA00004141"/>
    </source>
</evidence>
<evidence type="ECO:0000256" key="2">
    <source>
        <dbReference type="ARBA" id="ARBA00022692"/>
    </source>
</evidence>
<dbReference type="Pfam" id="PF04479">
    <property type="entry name" value="RTA1"/>
    <property type="match status" value="1"/>
</dbReference>
<feature type="transmembrane region" description="Helical" evidence="5">
    <location>
        <begin position="113"/>
        <end position="133"/>
    </location>
</feature>
<reference evidence="6 7" key="1">
    <citation type="submission" date="2014-02" db="EMBL/GenBank/DDBJ databases">
        <title>The genome sequence of the entomopathogenic fungus Metarhizium robertsii ARSEF 2575.</title>
        <authorList>
            <person name="Giuliano Garisto Donzelli B."/>
            <person name="Roe B.A."/>
            <person name="Macmil S.L."/>
            <person name="Krasnoff S.B."/>
            <person name="Gibson D.M."/>
        </authorList>
    </citation>
    <scope>NUCLEOTIDE SEQUENCE [LARGE SCALE GENOMIC DNA]</scope>
    <source>
        <strain evidence="6 7">ARSEF 2575</strain>
    </source>
</reference>
<feature type="transmembrane region" description="Helical" evidence="5">
    <location>
        <begin position="49"/>
        <end position="69"/>
    </location>
</feature>
<dbReference type="Proteomes" id="UP000030151">
    <property type="component" value="Unassembled WGS sequence"/>
</dbReference>
<dbReference type="PANTHER" id="PTHR31465">
    <property type="entry name" value="PROTEIN RTA1-RELATED"/>
    <property type="match status" value="1"/>
</dbReference>
<feature type="transmembrane region" description="Helical" evidence="5">
    <location>
        <begin position="81"/>
        <end position="101"/>
    </location>
</feature>
<keyword evidence="2 5" id="KW-0812">Transmembrane</keyword>
<feature type="transmembrane region" description="Helical" evidence="5">
    <location>
        <begin position="210"/>
        <end position="227"/>
    </location>
</feature>
<feature type="transmembrane region" description="Helical" evidence="5">
    <location>
        <begin position="160"/>
        <end position="180"/>
    </location>
</feature>
<evidence type="ECO:0000313" key="7">
    <source>
        <dbReference type="Proteomes" id="UP000030151"/>
    </source>
</evidence>
<dbReference type="EMBL" id="JELW01000022">
    <property type="protein sequence ID" value="EXU98990.1"/>
    <property type="molecule type" value="Genomic_DNA"/>
</dbReference>
<dbReference type="AlphaFoldDB" id="A0A0A1UST3"/>
<comment type="subcellular location">
    <subcellularLocation>
        <location evidence="1">Membrane</location>
        <topology evidence="1">Multi-pass membrane protein</topology>
    </subcellularLocation>
</comment>
<dbReference type="PANTHER" id="PTHR31465:SF15">
    <property type="entry name" value="LIPID TRANSPORTER ATNI-RELATED"/>
    <property type="match status" value="1"/>
</dbReference>
<organism evidence="6 7">
    <name type="scientific">Metarhizium robertsii</name>
    <dbReference type="NCBI Taxonomy" id="568076"/>
    <lineage>
        <taxon>Eukaryota</taxon>
        <taxon>Fungi</taxon>
        <taxon>Dikarya</taxon>
        <taxon>Ascomycota</taxon>
        <taxon>Pezizomycotina</taxon>
        <taxon>Sordariomycetes</taxon>
        <taxon>Hypocreomycetidae</taxon>
        <taxon>Hypocreales</taxon>
        <taxon>Clavicipitaceae</taxon>
        <taxon>Metarhizium</taxon>
    </lineage>
</organism>
<dbReference type="HOGENOM" id="CLU_033465_3_0_1"/>
<evidence type="ECO:0000256" key="5">
    <source>
        <dbReference type="SAM" id="Phobius"/>
    </source>
</evidence>
<keyword evidence="4 5" id="KW-0472">Membrane</keyword>
<dbReference type="OrthoDB" id="5384040at2759"/>
<evidence type="ECO:0000256" key="3">
    <source>
        <dbReference type="ARBA" id="ARBA00022989"/>
    </source>
</evidence>
<dbReference type="GO" id="GO:0016020">
    <property type="term" value="C:membrane"/>
    <property type="evidence" value="ECO:0007669"/>
    <property type="project" value="UniProtKB-SubCell"/>
</dbReference>
<feature type="transmembrane region" description="Helical" evidence="5">
    <location>
        <begin position="186"/>
        <end position="203"/>
    </location>
</feature>
<gene>
    <name evidence="6" type="ORF">X797_007988</name>
</gene>
<keyword evidence="3 5" id="KW-1133">Transmembrane helix</keyword>
<comment type="caution">
    <text evidence="6">The sequence shown here is derived from an EMBL/GenBank/DDBJ whole genome shotgun (WGS) entry which is preliminary data.</text>
</comment>